<evidence type="ECO:0000313" key="2">
    <source>
        <dbReference type="Proteomes" id="UP001153332"/>
    </source>
</evidence>
<proteinExistence type="predicted"/>
<reference evidence="1" key="1">
    <citation type="submission" date="2022-12" db="EMBL/GenBank/DDBJ databases">
        <title>Genome Sequence of Lasiodiplodia mahajangana.</title>
        <authorList>
            <person name="Buettner E."/>
        </authorList>
    </citation>
    <scope>NUCLEOTIDE SEQUENCE</scope>
    <source>
        <strain evidence="1">VT137</strain>
    </source>
</reference>
<evidence type="ECO:0000313" key="1">
    <source>
        <dbReference type="EMBL" id="KAJ8132127.1"/>
    </source>
</evidence>
<comment type="caution">
    <text evidence="1">The sequence shown here is derived from an EMBL/GenBank/DDBJ whole genome shotgun (WGS) entry which is preliminary data.</text>
</comment>
<sequence length="206" mass="23336">MDRVMALVAPKPQVALQPAIARRRQTAEQKVVAQHIVSIIQAISPQKPAEGQEPTPELQPAVEQKSPERLPPYGVLLPGGCHMRLNHVGLPASRDIVHSRQACCCDGRRDQMYIMYMIVWHGMFAERVGISKIRAKAMPPPQKLTKPLIHGRREREIDKHIRRLWRWHSAEIRPNINPGEALQANEIAHPIEGVMPDINEERDILA</sequence>
<dbReference type="EMBL" id="JAPUUL010000177">
    <property type="protein sequence ID" value="KAJ8132127.1"/>
    <property type="molecule type" value="Genomic_DNA"/>
</dbReference>
<gene>
    <name evidence="1" type="ORF">O1611_g1494</name>
</gene>
<accession>A0ACC2JXG2</accession>
<organism evidence="1 2">
    <name type="scientific">Lasiodiplodia mahajangana</name>
    <dbReference type="NCBI Taxonomy" id="1108764"/>
    <lineage>
        <taxon>Eukaryota</taxon>
        <taxon>Fungi</taxon>
        <taxon>Dikarya</taxon>
        <taxon>Ascomycota</taxon>
        <taxon>Pezizomycotina</taxon>
        <taxon>Dothideomycetes</taxon>
        <taxon>Dothideomycetes incertae sedis</taxon>
        <taxon>Botryosphaeriales</taxon>
        <taxon>Botryosphaeriaceae</taxon>
        <taxon>Lasiodiplodia</taxon>
    </lineage>
</organism>
<keyword evidence="2" id="KW-1185">Reference proteome</keyword>
<dbReference type="Proteomes" id="UP001153332">
    <property type="component" value="Unassembled WGS sequence"/>
</dbReference>
<protein>
    <submittedName>
        <fullName evidence="1">Uncharacterized protein</fullName>
    </submittedName>
</protein>
<name>A0ACC2JXG2_9PEZI</name>